<feature type="transmembrane region" description="Helical" evidence="1">
    <location>
        <begin position="331"/>
        <end position="355"/>
    </location>
</feature>
<keyword evidence="1" id="KW-0472">Membrane</keyword>
<comment type="caution">
    <text evidence="3">The sequence shown here is derived from an EMBL/GenBank/DDBJ whole genome shotgun (WGS) entry which is preliminary data.</text>
</comment>
<accession>A0ABU0DSG0</accession>
<dbReference type="RefSeq" id="WP_307066783.1">
    <property type="nucleotide sequence ID" value="NZ_JAUSUP010000001.1"/>
</dbReference>
<dbReference type="InterPro" id="IPR011642">
    <property type="entry name" value="Gate_dom"/>
</dbReference>
<feature type="transmembrane region" description="Helical" evidence="1">
    <location>
        <begin position="148"/>
        <end position="171"/>
    </location>
</feature>
<dbReference type="Pfam" id="PF07670">
    <property type="entry name" value="Gate"/>
    <property type="match status" value="1"/>
</dbReference>
<feature type="transmembrane region" description="Helical" evidence="1">
    <location>
        <begin position="222"/>
        <end position="244"/>
    </location>
</feature>
<sequence>MGELQQTYDVEENIKGSNSLKVKLTFLIPSLIGILLFLVPISVDGQYTIGIGLLADYLLETFSDHMPYFVVGLLGTSFILSLIATFMKVEFIEKNDFLTSLFKVTPLGLLVRGFGFLVGLLTIMAWGPTIITSPGTGGVVLFDLAPVLLTWFLFAGLFLPLLMQFGLMEFIGSLLNKVMRPLFTLPGRSSIDSMASWMGAGPVGVLVTSKQFDEGYYNRREAAVIATTFSVASIAFSLVIANVIGVGHLFIPFYLTVVAASLVAAMIMPRIPPLSRKENTYREEVGKQINDASPEGVSALKWGWIQAIQKAGQAKGFIHQLKSGLKTVADIWFGLIPLVMSLGVIALILVEFTPVFNILSYPFVPLLELLRIPEASAAAPAMLVGFADMFLPAVVGSGIESELTRFVIGALSVAQIIYMSEIGVLILKSNIPVKLHELFIIFLQRTLITLPIIALIAHLLIFS</sequence>
<feature type="transmembrane region" description="Helical" evidence="1">
    <location>
        <begin position="375"/>
        <end position="394"/>
    </location>
</feature>
<name>A0ABU0DSG0_9BACI</name>
<feature type="transmembrane region" description="Helical" evidence="1">
    <location>
        <begin position="439"/>
        <end position="462"/>
    </location>
</feature>
<feature type="transmembrane region" description="Helical" evidence="1">
    <location>
        <begin position="250"/>
        <end position="268"/>
    </location>
</feature>
<feature type="domain" description="Nucleoside transporter/FeoB GTPase Gate" evidence="2">
    <location>
        <begin position="147"/>
        <end position="245"/>
    </location>
</feature>
<protein>
    <submittedName>
        <fullName evidence="3">Nucleoside recognition membrane protein YjiH</fullName>
    </submittedName>
</protein>
<evidence type="ECO:0000259" key="2">
    <source>
        <dbReference type="Pfam" id="PF07670"/>
    </source>
</evidence>
<feature type="transmembrane region" description="Helical" evidence="1">
    <location>
        <begin position="406"/>
        <end position="427"/>
    </location>
</feature>
<feature type="transmembrane region" description="Helical" evidence="1">
    <location>
        <begin position="107"/>
        <end position="128"/>
    </location>
</feature>
<dbReference type="Proteomes" id="UP001236723">
    <property type="component" value="Unassembled WGS sequence"/>
</dbReference>
<evidence type="ECO:0000313" key="3">
    <source>
        <dbReference type="EMBL" id="MDQ0351253.1"/>
    </source>
</evidence>
<organism evidence="3 4">
    <name type="scientific">Alkalibacillus filiformis</name>
    <dbReference type="NCBI Taxonomy" id="200990"/>
    <lineage>
        <taxon>Bacteria</taxon>
        <taxon>Bacillati</taxon>
        <taxon>Bacillota</taxon>
        <taxon>Bacilli</taxon>
        <taxon>Bacillales</taxon>
        <taxon>Bacillaceae</taxon>
        <taxon>Alkalibacillus</taxon>
    </lineage>
</organism>
<evidence type="ECO:0000313" key="4">
    <source>
        <dbReference type="Proteomes" id="UP001236723"/>
    </source>
</evidence>
<keyword evidence="1" id="KW-0812">Transmembrane</keyword>
<feature type="transmembrane region" description="Helical" evidence="1">
    <location>
        <begin position="24"/>
        <end position="43"/>
    </location>
</feature>
<proteinExistence type="predicted"/>
<keyword evidence="4" id="KW-1185">Reference proteome</keyword>
<keyword evidence="1" id="KW-1133">Transmembrane helix</keyword>
<gene>
    <name evidence="3" type="ORF">J2R98_001056</name>
</gene>
<evidence type="ECO:0000256" key="1">
    <source>
        <dbReference type="SAM" id="Phobius"/>
    </source>
</evidence>
<reference evidence="3 4" key="1">
    <citation type="submission" date="2023-07" db="EMBL/GenBank/DDBJ databases">
        <title>Genomic Encyclopedia of Type Strains, Phase IV (KMG-IV): sequencing the most valuable type-strain genomes for metagenomic binning, comparative biology and taxonomic classification.</title>
        <authorList>
            <person name="Goeker M."/>
        </authorList>
    </citation>
    <scope>NUCLEOTIDE SEQUENCE [LARGE SCALE GENOMIC DNA]</scope>
    <source>
        <strain evidence="3 4">DSM 15448</strain>
    </source>
</reference>
<dbReference type="EMBL" id="JAUSUP010000001">
    <property type="protein sequence ID" value="MDQ0351253.1"/>
    <property type="molecule type" value="Genomic_DNA"/>
</dbReference>
<feature type="transmembrane region" description="Helical" evidence="1">
    <location>
        <begin position="66"/>
        <end position="86"/>
    </location>
</feature>